<dbReference type="GO" id="GO:0004674">
    <property type="term" value="F:protein serine/threonine kinase activity"/>
    <property type="evidence" value="ECO:0007669"/>
    <property type="project" value="TreeGrafter"/>
</dbReference>
<reference evidence="5" key="1">
    <citation type="submission" date="2021-06" db="EMBL/GenBank/DDBJ databases">
        <authorList>
            <person name="Hodson N. C."/>
            <person name="Mongue J. A."/>
            <person name="Jaron S. K."/>
        </authorList>
    </citation>
    <scope>NUCLEOTIDE SEQUENCE</scope>
</reference>
<dbReference type="Proteomes" id="UP000708208">
    <property type="component" value="Unassembled WGS sequence"/>
</dbReference>
<keyword evidence="6" id="KW-1185">Reference proteome</keyword>
<feature type="domain" description="Protein kinase" evidence="3">
    <location>
        <begin position="38"/>
        <end position="286"/>
    </location>
</feature>
<accession>A0A8J2LHW5</accession>
<proteinExistence type="predicted"/>
<feature type="domain" description="J" evidence="4">
    <location>
        <begin position="737"/>
        <end position="797"/>
    </location>
</feature>
<comment type="caution">
    <text evidence="5">The sequence shown here is derived from an EMBL/GenBank/DDBJ whole genome shotgun (WGS) entry which is preliminary data.</text>
</comment>
<dbReference type="InterPro" id="IPR008271">
    <property type="entry name" value="Ser/Thr_kinase_AS"/>
</dbReference>
<dbReference type="OrthoDB" id="1717591at2759"/>
<feature type="region of interest" description="Disordered" evidence="2">
    <location>
        <begin position="338"/>
        <end position="381"/>
    </location>
</feature>
<sequence length="797" mass="87980">MSDLLKSALSYIGSASTSNSGNSYPVTSEIIKLAGENVKLLKVIAEGGSSYIYGGQFVQTNDILAIKKIPCQHDNEDKILSEIKFMSSFNHANIAKYFGYNKISGVYWIGLEYCSTVPLPLPPEYVGPVFGQIVSGVEYLHKLGITHWDLKVENCMLGRDQMIKLIDFGSASTKTYITSHLTTMQRNQLEDQLFQLTTPMYRPPEILDLWSGMIIDFHVDIWALGCVLYYLVCSEHPFSDSNKLAIINCKYARKSSSYENLIEGLLVINPLDRTSLDNVLQQLEYLRIDYTSPIPIPFEDFHIGPSIIPVTSSASLLHSIRGGAENLLKNLKESGSRIYSTQPQQHQAQHPPTLPKEHAAPKRPPPPKITPETPRKQLTGEDTANVAKLESSSLDYNQVQAEATTFDLLSGFESQVKSDPANSSPRLKPMDSVDLLGGFKDDIGFVGGPSQNNSQRSGSITKKTDNLLGDLFDLNQSRSQTTTQTKPDIKKDLFDSLFSEQPSTTEKPLLPTSSSFHHLGSLKVENKNDLVKSTPNLNDLFGDLLLDQSGVSGQKSSSSYGSSIAFGTSVKPSFGVGPTCSNTQFTTGKAQAVNSNANNSISNSTIGGRNDFPPFTSNTTPLNVSSDRTSYQSHDNTAKGVPVTGTSTFNDTKSQPFPGINKKLDLNAAFGELLNEQGFCGSSTTTNVTRTINEMRRTELMQTKTPEQLKVNDWVEGKRKNIRALLSTLHTVVWESCSWKATSMSTMVEANDVKKVYRKACLAIHPDKQCGHQWEELAKLIFIELNEAWSHFENDNF</sequence>
<feature type="region of interest" description="Disordered" evidence="2">
    <location>
        <begin position="600"/>
        <end position="654"/>
    </location>
</feature>
<dbReference type="PANTHER" id="PTHR22967">
    <property type="entry name" value="SERINE/THREONINE PROTEIN KINASE"/>
    <property type="match status" value="1"/>
</dbReference>
<dbReference type="EMBL" id="CAJVCH010528530">
    <property type="protein sequence ID" value="CAG7823144.1"/>
    <property type="molecule type" value="Genomic_DNA"/>
</dbReference>
<dbReference type="PROSITE" id="PS00108">
    <property type="entry name" value="PROTEIN_KINASE_ST"/>
    <property type="match status" value="1"/>
</dbReference>
<name>A0A8J2LHW5_9HEXA</name>
<feature type="compositionally biased region" description="Polar residues" evidence="2">
    <location>
        <begin position="644"/>
        <end position="654"/>
    </location>
</feature>
<evidence type="ECO:0000313" key="6">
    <source>
        <dbReference type="Proteomes" id="UP000708208"/>
    </source>
</evidence>
<evidence type="ECO:0000256" key="2">
    <source>
        <dbReference type="SAM" id="MobiDB-lite"/>
    </source>
</evidence>
<dbReference type="GO" id="GO:0005524">
    <property type="term" value="F:ATP binding"/>
    <property type="evidence" value="ECO:0007669"/>
    <property type="project" value="InterPro"/>
</dbReference>
<feature type="compositionally biased region" description="Polar residues" evidence="2">
    <location>
        <begin position="615"/>
        <end position="635"/>
    </location>
</feature>
<keyword evidence="1" id="KW-0547">Nucleotide-binding</keyword>
<organism evidence="5 6">
    <name type="scientific">Allacma fusca</name>
    <dbReference type="NCBI Taxonomy" id="39272"/>
    <lineage>
        <taxon>Eukaryota</taxon>
        <taxon>Metazoa</taxon>
        <taxon>Ecdysozoa</taxon>
        <taxon>Arthropoda</taxon>
        <taxon>Hexapoda</taxon>
        <taxon>Collembola</taxon>
        <taxon>Symphypleona</taxon>
        <taxon>Sminthuridae</taxon>
        <taxon>Allacma</taxon>
    </lineage>
</organism>
<evidence type="ECO:0000259" key="4">
    <source>
        <dbReference type="PROSITE" id="PS50076"/>
    </source>
</evidence>
<protein>
    <submittedName>
        <fullName evidence="5">Uncharacterized protein</fullName>
    </submittedName>
</protein>
<evidence type="ECO:0000256" key="1">
    <source>
        <dbReference type="ARBA" id="ARBA00022741"/>
    </source>
</evidence>
<dbReference type="PROSITE" id="PS50076">
    <property type="entry name" value="DNAJ_2"/>
    <property type="match status" value="1"/>
</dbReference>
<evidence type="ECO:0000259" key="3">
    <source>
        <dbReference type="PROSITE" id="PS50011"/>
    </source>
</evidence>
<dbReference type="InterPro" id="IPR000719">
    <property type="entry name" value="Prot_kinase_dom"/>
</dbReference>
<dbReference type="Pfam" id="PF00069">
    <property type="entry name" value="Pkinase"/>
    <property type="match status" value="1"/>
</dbReference>
<dbReference type="InterPro" id="IPR001623">
    <property type="entry name" value="DnaJ_domain"/>
</dbReference>
<dbReference type="PROSITE" id="PS50011">
    <property type="entry name" value="PROTEIN_KINASE_DOM"/>
    <property type="match status" value="1"/>
</dbReference>
<dbReference type="CDD" id="cd06257">
    <property type="entry name" value="DnaJ"/>
    <property type="match status" value="1"/>
</dbReference>
<dbReference type="FunFam" id="1.10.287.110:FF:000002">
    <property type="entry name" value="putative tyrosine-protein phosphatase auxilin isoform X2"/>
    <property type="match status" value="1"/>
</dbReference>
<dbReference type="GO" id="GO:0005737">
    <property type="term" value="C:cytoplasm"/>
    <property type="evidence" value="ECO:0007669"/>
    <property type="project" value="TreeGrafter"/>
</dbReference>
<evidence type="ECO:0000313" key="5">
    <source>
        <dbReference type="EMBL" id="CAG7823144.1"/>
    </source>
</evidence>
<gene>
    <name evidence="5" type="ORF">AFUS01_LOCUS33378</name>
</gene>
<dbReference type="AlphaFoldDB" id="A0A8J2LHW5"/>
<feature type="compositionally biased region" description="Low complexity" evidence="2">
    <location>
        <begin position="342"/>
        <end position="351"/>
    </location>
</feature>
<dbReference type="SMART" id="SM00220">
    <property type="entry name" value="S_TKc"/>
    <property type="match status" value="1"/>
</dbReference>